<feature type="signal peptide" evidence="2">
    <location>
        <begin position="1"/>
        <end position="26"/>
    </location>
</feature>
<evidence type="ECO:0000256" key="1">
    <source>
        <dbReference type="SAM" id="MobiDB-lite"/>
    </source>
</evidence>
<accession>A0A914M7I5</accession>
<dbReference type="AlphaFoldDB" id="A0A914M7I5"/>
<reference evidence="4" key="1">
    <citation type="submission" date="2022-11" db="UniProtKB">
        <authorList>
            <consortium name="WormBaseParasite"/>
        </authorList>
    </citation>
    <scope>IDENTIFICATION</scope>
</reference>
<evidence type="ECO:0000256" key="2">
    <source>
        <dbReference type="SAM" id="SignalP"/>
    </source>
</evidence>
<evidence type="ECO:0000313" key="3">
    <source>
        <dbReference type="Proteomes" id="UP000887563"/>
    </source>
</evidence>
<feature type="compositionally biased region" description="Gly residues" evidence="1">
    <location>
        <begin position="269"/>
        <end position="280"/>
    </location>
</feature>
<feature type="chain" id="PRO_5037043709" evidence="2">
    <location>
        <begin position="27"/>
        <end position="303"/>
    </location>
</feature>
<proteinExistence type="predicted"/>
<evidence type="ECO:0000313" key="4">
    <source>
        <dbReference type="WBParaSite" id="Minc3s01395g23445"/>
    </source>
</evidence>
<feature type="compositionally biased region" description="Low complexity" evidence="1">
    <location>
        <begin position="281"/>
        <end position="303"/>
    </location>
</feature>
<feature type="compositionally biased region" description="Low complexity" evidence="1">
    <location>
        <begin position="114"/>
        <end position="150"/>
    </location>
</feature>
<protein>
    <submittedName>
        <fullName evidence="4">BPTI/Kunitz inhibitor domain-containing protein</fullName>
    </submittedName>
</protein>
<sequence length="303" mass="33487">MLINFWNDKILIIKLLLLFLTNLIKGLPQNLDPFLEKLFETPECEVFISDSSFLAVSTIECHPFKCNFPYQLCMRPSNQYQNEAANNCRELPEKCLIAANEGKPIETPKVTPNTTITSTSSSSSSTTLSIPQPNNQQITSIKPPQIQIPPKGKETRTCDQFWFPGCRKEGNINSDNLFDTFNECIKAVQYCIKESPATIAQQQKPLPNEENIRPLPMPTENHLGNNFRGQPPPPSIQTGNRGIETPFGQAGQFIRLITNTIREVRERGNNGGGGGGGGEGNNQQGIRFDPSQLGGLLQSLGGK</sequence>
<name>A0A914M7I5_MELIC</name>
<feature type="region of interest" description="Disordered" evidence="1">
    <location>
        <begin position="107"/>
        <end position="153"/>
    </location>
</feature>
<dbReference type="Proteomes" id="UP000887563">
    <property type="component" value="Unplaced"/>
</dbReference>
<organism evidence="3 4">
    <name type="scientific">Meloidogyne incognita</name>
    <name type="common">Southern root-knot nematode worm</name>
    <name type="synonym">Oxyuris incognita</name>
    <dbReference type="NCBI Taxonomy" id="6306"/>
    <lineage>
        <taxon>Eukaryota</taxon>
        <taxon>Metazoa</taxon>
        <taxon>Ecdysozoa</taxon>
        <taxon>Nematoda</taxon>
        <taxon>Chromadorea</taxon>
        <taxon>Rhabditida</taxon>
        <taxon>Tylenchina</taxon>
        <taxon>Tylenchomorpha</taxon>
        <taxon>Tylenchoidea</taxon>
        <taxon>Meloidogynidae</taxon>
        <taxon>Meloidogyninae</taxon>
        <taxon>Meloidogyne</taxon>
        <taxon>Meloidogyne incognita group</taxon>
    </lineage>
</organism>
<keyword evidence="2" id="KW-0732">Signal</keyword>
<keyword evidence="3" id="KW-1185">Reference proteome</keyword>
<dbReference type="WBParaSite" id="Minc3s01395g23445">
    <property type="protein sequence ID" value="Minc3s01395g23445"/>
    <property type="gene ID" value="Minc3s01395g23445"/>
</dbReference>
<feature type="region of interest" description="Disordered" evidence="1">
    <location>
        <begin position="265"/>
        <end position="303"/>
    </location>
</feature>